<proteinExistence type="predicted"/>
<organism evidence="1 2">
    <name type="scientific">Zopfia rhizophila CBS 207.26</name>
    <dbReference type="NCBI Taxonomy" id="1314779"/>
    <lineage>
        <taxon>Eukaryota</taxon>
        <taxon>Fungi</taxon>
        <taxon>Dikarya</taxon>
        <taxon>Ascomycota</taxon>
        <taxon>Pezizomycotina</taxon>
        <taxon>Dothideomycetes</taxon>
        <taxon>Dothideomycetes incertae sedis</taxon>
        <taxon>Zopfiaceae</taxon>
        <taxon>Zopfia</taxon>
    </lineage>
</organism>
<accession>A0A6A6EHW0</accession>
<dbReference type="AlphaFoldDB" id="A0A6A6EHW0"/>
<protein>
    <recommendedName>
        <fullName evidence="3">DNA/RNA polymerase</fullName>
    </recommendedName>
</protein>
<dbReference type="InterPro" id="IPR043502">
    <property type="entry name" value="DNA/RNA_pol_sf"/>
</dbReference>
<dbReference type="EMBL" id="ML994618">
    <property type="protein sequence ID" value="KAF2190442.1"/>
    <property type="molecule type" value="Genomic_DNA"/>
</dbReference>
<dbReference type="PANTHER" id="PTHR24559:SF440">
    <property type="entry name" value="RIBONUCLEASE H"/>
    <property type="match status" value="1"/>
</dbReference>
<feature type="non-terminal residue" evidence="1">
    <location>
        <position position="1"/>
    </location>
</feature>
<reference evidence="1" key="1">
    <citation type="journal article" date="2020" name="Stud. Mycol.">
        <title>101 Dothideomycetes genomes: a test case for predicting lifestyles and emergence of pathogens.</title>
        <authorList>
            <person name="Haridas S."/>
            <person name="Albert R."/>
            <person name="Binder M."/>
            <person name="Bloem J."/>
            <person name="Labutti K."/>
            <person name="Salamov A."/>
            <person name="Andreopoulos B."/>
            <person name="Baker S."/>
            <person name="Barry K."/>
            <person name="Bills G."/>
            <person name="Bluhm B."/>
            <person name="Cannon C."/>
            <person name="Castanera R."/>
            <person name="Culley D."/>
            <person name="Daum C."/>
            <person name="Ezra D."/>
            <person name="Gonzalez J."/>
            <person name="Henrissat B."/>
            <person name="Kuo A."/>
            <person name="Liang C."/>
            <person name="Lipzen A."/>
            <person name="Lutzoni F."/>
            <person name="Magnuson J."/>
            <person name="Mondo S."/>
            <person name="Nolan M."/>
            <person name="Ohm R."/>
            <person name="Pangilinan J."/>
            <person name="Park H.-J."/>
            <person name="Ramirez L."/>
            <person name="Alfaro M."/>
            <person name="Sun H."/>
            <person name="Tritt A."/>
            <person name="Yoshinaga Y."/>
            <person name="Zwiers L.-H."/>
            <person name="Turgeon B."/>
            <person name="Goodwin S."/>
            <person name="Spatafora J."/>
            <person name="Crous P."/>
            <person name="Grigoriev I."/>
        </authorList>
    </citation>
    <scope>NUCLEOTIDE SEQUENCE</scope>
    <source>
        <strain evidence="1">CBS 207.26</strain>
    </source>
</reference>
<dbReference type="PANTHER" id="PTHR24559">
    <property type="entry name" value="TRANSPOSON TY3-I GAG-POL POLYPROTEIN"/>
    <property type="match status" value="1"/>
</dbReference>
<evidence type="ECO:0000313" key="1">
    <source>
        <dbReference type="EMBL" id="KAF2190442.1"/>
    </source>
</evidence>
<name>A0A6A6EHW0_9PEZI</name>
<keyword evidence="2" id="KW-1185">Reference proteome</keyword>
<dbReference type="InterPro" id="IPR053134">
    <property type="entry name" value="RNA-dir_DNA_polymerase"/>
</dbReference>
<dbReference type="OrthoDB" id="5599418at2759"/>
<gene>
    <name evidence="1" type="ORF">K469DRAFT_558749</name>
</gene>
<dbReference type="Gene3D" id="3.10.10.10">
    <property type="entry name" value="HIV Type 1 Reverse Transcriptase, subunit A, domain 1"/>
    <property type="match status" value="1"/>
</dbReference>
<sequence length="112" mass="13418">KKNSNILPPYYKDINYNIKLIAKNILILSLLYSISFKNTRYIEKRYILDKNINRQLILYNKNTMALLTLFILKKNSKLRLCINYRYLNKAIVKNHYLILLILKLIDKLRGAK</sequence>
<dbReference type="SUPFAM" id="SSF56672">
    <property type="entry name" value="DNA/RNA polymerases"/>
    <property type="match status" value="1"/>
</dbReference>
<evidence type="ECO:0008006" key="3">
    <source>
        <dbReference type="Google" id="ProtNLM"/>
    </source>
</evidence>
<evidence type="ECO:0000313" key="2">
    <source>
        <dbReference type="Proteomes" id="UP000800200"/>
    </source>
</evidence>
<dbReference type="Proteomes" id="UP000800200">
    <property type="component" value="Unassembled WGS sequence"/>
</dbReference>